<dbReference type="SUPFAM" id="SSF81296">
    <property type="entry name" value="E set domains"/>
    <property type="match status" value="1"/>
</dbReference>
<dbReference type="EC" id="3.2.1.141" evidence="4 13"/>
<evidence type="ECO:0000313" key="20">
    <source>
        <dbReference type="EMBL" id="RRQ20997.1"/>
    </source>
</evidence>
<feature type="active site" description="Nucleophile" evidence="15">
    <location>
        <position position="261"/>
    </location>
</feature>
<comment type="catalytic activity">
    <reaction evidence="12 14">
        <text>hydrolysis of (1-&gt;4)-alpha-D-glucosidic linkage in 4-alpha-D-[(1-&gt;4)-alpha-D-glucanosyl]n trehalose to yield trehalose and (1-&gt;4)-alpha-D-glucan.</text>
        <dbReference type="EC" id="3.2.1.141"/>
    </reaction>
</comment>
<dbReference type="InterPro" id="IPR044901">
    <property type="entry name" value="Trehalose_TreZ_E-set_sf"/>
</dbReference>
<dbReference type="NCBIfam" id="TIGR02402">
    <property type="entry name" value="trehalose_TreZ"/>
    <property type="match status" value="1"/>
</dbReference>
<protein>
    <recommendedName>
        <fullName evidence="5 13">Malto-oligosyltrehalose trehalohydrolase</fullName>
        <shortName evidence="14">MTHase</shortName>
        <ecNumber evidence="4 13">3.2.1.141</ecNumber>
    </recommendedName>
    <alternativeName>
        <fullName evidence="11 14">4-alpha-D-((1-&gt;4)-alpha-D-glucano)trehalose trehalohydrolase</fullName>
    </alternativeName>
    <alternativeName>
        <fullName evidence="10 14">Maltooligosyl trehalose trehalohydrolase</fullName>
    </alternativeName>
</protein>
<dbReference type="CDD" id="cd02853">
    <property type="entry name" value="E_set_MTHase_like_N"/>
    <property type="match status" value="1"/>
</dbReference>
<dbReference type="GO" id="GO:0033942">
    <property type="term" value="F:4-alpha-D-(1-&gt;4)-alpha-D-glucanotrehalose trehalohydrolase activity"/>
    <property type="evidence" value="ECO:0007669"/>
    <property type="project" value="UniProtKB-EC"/>
</dbReference>
<name>A0A426QGX3_9GAMM</name>
<dbReference type="Gene3D" id="2.60.40.10">
    <property type="entry name" value="Immunoglobulins"/>
    <property type="match status" value="1"/>
</dbReference>
<dbReference type="InterPro" id="IPR006047">
    <property type="entry name" value="GH13_cat_dom"/>
</dbReference>
<evidence type="ECO:0000256" key="16">
    <source>
        <dbReference type="PIRSR" id="PIRSR006337-2"/>
    </source>
</evidence>
<evidence type="ECO:0000256" key="6">
    <source>
        <dbReference type="ARBA" id="ARBA00022490"/>
    </source>
</evidence>
<dbReference type="InterPro" id="IPR004193">
    <property type="entry name" value="Glyco_hydro_13_N"/>
</dbReference>
<dbReference type="GO" id="GO:0005992">
    <property type="term" value="P:trehalose biosynthetic process"/>
    <property type="evidence" value="ECO:0007669"/>
    <property type="project" value="UniProtKB-UniRule"/>
</dbReference>
<evidence type="ECO:0000256" key="3">
    <source>
        <dbReference type="ARBA" id="ARBA00008061"/>
    </source>
</evidence>
<dbReference type="InterPro" id="IPR014756">
    <property type="entry name" value="Ig_E-set"/>
</dbReference>
<dbReference type="Gene3D" id="1.10.10.760">
    <property type="entry name" value="E-set domains of sugar-utilizing enzymes"/>
    <property type="match status" value="1"/>
</dbReference>
<evidence type="ECO:0000256" key="1">
    <source>
        <dbReference type="ARBA" id="ARBA00004496"/>
    </source>
</evidence>
<keyword evidence="6" id="KW-0963">Cytoplasm</keyword>
<evidence type="ECO:0000256" key="5">
    <source>
        <dbReference type="ARBA" id="ARBA00015938"/>
    </source>
</evidence>
<evidence type="ECO:0000256" key="4">
    <source>
        <dbReference type="ARBA" id="ARBA00012268"/>
    </source>
</evidence>
<feature type="binding site" evidence="16">
    <location>
        <begin position="394"/>
        <end position="399"/>
    </location>
    <ligand>
        <name>substrate</name>
    </ligand>
</feature>
<dbReference type="SMART" id="SM00642">
    <property type="entry name" value="Aamy"/>
    <property type="match status" value="1"/>
</dbReference>
<comment type="similarity">
    <text evidence="3 14">Belongs to the glycosyl hydrolase 13 family.</text>
</comment>
<evidence type="ECO:0000256" key="9">
    <source>
        <dbReference type="ARBA" id="ARBA00023295"/>
    </source>
</evidence>
<organism evidence="20 21">
    <name type="scientific">Thiohalobacter thiocyanaticus</name>
    <dbReference type="NCBI Taxonomy" id="585455"/>
    <lineage>
        <taxon>Bacteria</taxon>
        <taxon>Pseudomonadati</taxon>
        <taxon>Pseudomonadota</taxon>
        <taxon>Gammaproteobacteria</taxon>
        <taxon>Thiohalobacterales</taxon>
        <taxon>Thiohalobacteraceae</taxon>
        <taxon>Thiohalobacter</taxon>
    </lineage>
</organism>
<reference evidence="20 21" key="1">
    <citation type="journal article" date="2010" name="Int. J. Syst. Evol. Microbiol.">
        <title>Thiohalobacter thiocyanaticus gen. nov., sp. nov., a moderately halophilic, sulfur-oxidizing gammaproteobacterium from hypersaline lakes, that utilizes thiocyanate.</title>
        <authorList>
            <person name="Sorokin D.Y."/>
            <person name="Kovaleva O.L."/>
            <person name="Tourova T.P."/>
            <person name="Muyzer G."/>
        </authorList>
    </citation>
    <scope>NUCLEOTIDE SEQUENCE [LARGE SCALE GENOMIC DNA]</scope>
    <source>
        <strain evidence="20 21">Hrh1</strain>
    </source>
</reference>
<dbReference type="PANTHER" id="PTHR43651:SF11">
    <property type="entry name" value="MALTO-OLIGOSYLTREHALOSE TREHALOHYDROLASE"/>
    <property type="match status" value="1"/>
</dbReference>
<feature type="binding site" evidence="16">
    <location>
        <begin position="259"/>
        <end position="264"/>
    </location>
    <ligand>
        <name>substrate</name>
    </ligand>
</feature>
<dbReference type="EMBL" id="QZMU01000001">
    <property type="protein sequence ID" value="RRQ20997.1"/>
    <property type="molecule type" value="Genomic_DNA"/>
</dbReference>
<evidence type="ECO:0000313" key="21">
    <source>
        <dbReference type="Proteomes" id="UP000287798"/>
    </source>
</evidence>
<evidence type="ECO:0000256" key="18">
    <source>
        <dbReference type="SAM" id="MobiDB-lite"/>
    </source>
</evidence>
<dbReference type="Pfam" id="PF02922">
    <property type="entry name" value="CBM_48"/>
    <property type="match status" value="1"/>
</dbReference>
<feature type="domain" description="Glycosyl hydrolase family 13 catalytic" evidence="19">
    <location>
        <begin position="114"/>
        <end position="461"/>
    </location>
</feature>
<keyword evidence="21" id="KW-1185">Reference proteome</keyword>
<evidence type="ECO:0000259" key="19">
    <source>
        <dbReference type="SMART" id="SM00642"/>
    </source>
</evidence>
<dbReference type="InterPro" id="IPR013783">
    <property type="entry name" value="Ig-like_fold"/>
</dbReference>
<dbReference type="Proteomes" id="UP000287798">
    <property type="component" value="Unassembled WGS sequence"/>
</dbReference>
<evidence type="ECO:0000256" key="17">
    <source>
        <dbReference type="PIRSR" id="PIRSR006337-3"/>
    </source>
</evidence>
<evidence type="ECO:0000256" key="15">
    <source>
        <dbReference type="PIRSR" id="PIRSR006337-1"/>
    </source>
</evidence>
<dbReference type="Pfam" id="PF00128">
    <property type="entry name" value="Alpha-amylase"/>
    <property type="match status" value="1"/>
</dbReference>
<evidence type="ECO:0000256" key="10">
    <source>
        <dbReference type="ARBA" id="ARBA00032057"/>
    </source>
</evidence>
<dbReference type="InterPro" id="IPR017853">
    <property type="entry name" value="GH"/>
</dbReference>
<keyword evidence="8" id="KW-0119">Carbohydrate metabolism</keyword>
<dbReference type="OrthoDB" id="9800174at2"/>
<comment type="caution">
    <text evidence="20">The sequence shown here is derived from an EMBL/GenBank/DDBJ whole genome shotgun (WGS) entry which is preliminary data.</text>
</comment>
<evidence type="ECO:0000256" key="8">
    <source>
        <dbReference type="ARBA" id="ARBA00023277"/>
    </source>
</evidence>
<dbReference type="CDD" id="cd11325">
    <property type="entry name" value="AmyAc_GTHase"/>
    <property type="match status" value="1"/>
</dbReference>
<keyword evidence="7 14" id="KW-0378">Hydrolase</keyword>
<keyword evidence="9 14" id="KW-0326">Glycosidase</keyword>
<sequence>MPFGAGIGDDGSVRFALWAPAAERVELLLDDAAGDNPFELHPRADGWFSISTHAAHTGSRYQYRIDGGQPVPDPASRHQPEGVHGPSEVIDPRDWDWRDDDWRGRPWQEVVLYELHPGTFTPEGTFAAARGKLDYLAELGITAVELMPVAAFPGRRGWGYDGVYPFAVEAAYGRPDDLRGLVQAAHARGLMVFLDVVYNHFGPEGNYLSQYAPAFFTDRHHTPWGDAINFDGAGSRWIREFFIHNALYWLEEYRFDGLRLDAVHAILDDSDPDILTELAARVQAGPGRERHIHLVLENDNNSARYLRPDNGPEAPLYRAQWNDDFHHVLHVLLTREVHGYYKDYADDPLSHLQRCLTEGFAYQGEPSPYRGNRPRGEASGGLPATAFVAFLQNHDQIGNRALGERIGQLTDAEQLHVATALLLLQPSPPLLFMGQEWASPRPFQFFCDFGPDLAEAVVRGRREEFADFPGFGDPAARERIPDPLADDTFNNSRLDWEAAQTDSARAWYERHRQLLALRRDAIIPRLDQRAPQRADCTRLGPCALAVGWQLRNARLNLLFNLDSQSLSAIAPPPGRLLYATHPEAATAATGTSLPAASLLAYLDRPGEPA</sequence>
<comment type="pathway">
    <text evidence="2 14">Glycan biosynthesis; trehalose biosynthesis.</text>
</comment>
<proteinExistence type="inferred from homology"/>
<feature type="region of interest" description="Disordered" evidence="18">
    <location>
        <begin position="66"/>
        <end position="90"/>
    </location>
</feature>
<dbReference type="GO" id="GO:0005737">
    <property type="term" value="C:cytoplasm"/>
    <property type="evidence" value="ECO:0007669"/>
    <property type="project" value="UniProtKB-SubCell"/>
</dbReference>
<dbReference type="SUPFAM" id="SSF51445">
    <property type="entry name" value="(Trans)glycosidases"/>
    <property type="match status" value="1"/>
</dbReference>
<dbReference type="RefSeq" id="WP_125180209.1">
    <property type="nucleotide sequence ID" value="NZ_QZMU01000001.1"/>
</dbReference>
<dbReference type="AlphaFoldDB" id="A0A426QGX3"/>
<dbReference type="PIRSF" id="PIRSF006337">
    <property type="entry name" value="Trehalose_TreZ"/>
    <property type="match status" value="1"/>
</dbReference>
<evidence type="ECO:0000256" key="13">
    <source>
        <dbReference type="NCBIfam" id="TIGR02402"/>
    </source>
</evidence>
<comment type="subcellular location">
    <subcellularLocation>
        <location evidence="1 15">Cytoplasm</location>
    </subcellularLocation>
</comment>
<evidence type="ECO:0000256" key="11">
    <source>
        <dbReference type="ARBA" id="ARBA00033284"/>
    </source>
</evidence>
<feature type="active site" description="Proton donor" evidence="15">
    <location>
        <position position="297"/>
    </location>
</feature>
<dbReference type="PANTHER" id="PTHR43651">
    <property type="entry name" value="1,4-ALPHA-GLUCAN-BRANCHING ENZYME"/>
    <property type="match status" value="1"/>
</dbReference>
<evidence type="ECO:0000256" key="7">
    <source>
        <dbReference type="ARBA" id="ARBA00022801"/>
    </source>
</evidence>
<evidence type="ECO:0000256" key="14">
    <source>
        <dbReference type="PIRNR" id="PIRNR006337"/>
    </source>
</evidence>
<evidence type="ECO:0000256" key="2">
    <source>
        <dbReference type="ARBA" id="ARBA00005199"/>
    </source>
</evidence>
<gene>
    <name evidence="20" type="primary">treZ</name>
    <name evidence="20" type="ORF">D6C00_02765</name>
</gene>
<accession>A0A426QGX3</accession>
<evidence type="ECO:0000256" key="12">
    <source>
        <dbReference type="ARBA" id="ARBA00034013"/>
    </source>
</evidence>
<feature type="site" description="Transition state stabilizer" evidence="17">
    <location>
        <position position="395"/>
    </location>
</feature>
<dbReference type="UniPathway" id="UPA00299"/>
<dbReference type="Gene3D" id="3.20.20.80">
    <property type="entry name" value="Glycosidases"/>
    <property type="match status" value="1"/>
</dbReference>
<dbReference type="InterPro" id="IPR012768">
    <property type="entry name" value="Trehalose_TreZ"/>
</dbReference>
<feature type="binding site" evidence="16">
    <location>
        <begin position="323"/>
        <end position="327"/>
    </location>
    <ligand>
        <name>substrate</name>
    </ligand>
</feature>